<name>A0A6M3M3Z7_9ZZZZ</name>
<gene>
    <name evidence="1" type="ORF">MM171B01273_0013</name>
</gene>
<sequence>MVEVKRGEPGSSKSNPYKASRYRRIETNKFGCIIKVDDRFEAYYPLNTPSRIDNAKTRMEAHKREPITRKCINVGLKGNICKAARREGMTDTDWYKKECK</sequence>
<proteinExistence type="predicted"/>
<evidence type="ECO:0000313" key="1">
    <source>
        <dbReference type="EMBL" id="QJB02437.1"/>
    </source>
</evidence>
<dbReference type="EMBL" id="MT143783">
    <property type="protein sequence ID" value="QJB02437.1"/>
    <property type="molecule type" value="Genomic_DNA"/>
</dbReference>
<protein>
    <submittedName>
        <fullName evidence="1">Uncharacterized protein</fullName>
    </submittedName>
</protein>
<accession>A0A6M3M3Z7</accession>
<organism evidence="1">
    <name type="scientific">viral metagenome</name>
    <dbReference type="NCBI Taxonomy" id="1070528"/>
    <lineage>
        <taxon>unclassified sequences</taxon>
        <taxon>metagenomes</taxon>
        <taxon>organismal metagenomes</taxon>
    </lineage>
</organism>
<dbReference type="AlphaFoldDB" id="A0A6M3M3Z7"/>
<reference evidence="1" key="1">
    <citation type="submission" date="2020-03" db="EMBL/GenBank/DDBJ databases">
        <title>The deep terrestrial virosphere.</title>
        <authorList>
            <person name="Holmfeldt K."/>
            <person name="Nilsson E."/>
            <person name="Simone D."/>
            <person name="Lopez-Fernandez M."/>
            <person name="Wu X."/>
            <person name="de Brujin I."/>
            <person name="Lundin D."/>
            <person name="Andersson A."/>
            <person name="Bertilsson S."/>
            <person name="Dopson M."/>
        </authorList>
    </citation>
    <scope>NUCLEOTIDE SEQUENCE</scope>
    <source>
        <strain evidence="1">MM171B01273</strain>
    </source>
</reference>